<dbReference type="EMBL" id="JAUYVI010000004">
    <property type="protein sequence ID" value="MDQ7248836.1"/>
    <property type="molecule type" value="Genomic_DNA"/>
</dbReference>
<feature type="domain" description="HemY N-terminal" evidence="7">
    <location>
        <begin position="28"/>
        <end position="134"/>
    </location>
</feature>
<name>A0ABU0YM78_9PROT</name>
<keyword evidence="9" id="KW-1185">Reference proteome</keyword>
<dbReference type="Proteomes" id="UP001230156">
    <property type="component" value="Unassembled WGS sequence"/>
</dbReference>
<dbReference type="SUPFAM" id="SSF48452">
    <property type="entry name" value="TPR-like"/>
    <property type="match status" value="2"/>
</dbReference>
<evidence type="ECO:0000256" key="2">
    <source>
        <dbReference type="ARBA" id="ARBA00022692"/>
    </source>
</evidence>
<evidence type="ECO:0000256" key="4">
    <source>
        <dbReference type="ARBA" id="ARBA00023136"/>
    </source>
</evidence>
<keyword evidence="4 6" id="KW-0472">Membrane</keyword>
<comment type="subcellular location">
    <subcellularLocation>
        <location evidence="1">Membrane</location>
    </subcellularLocation>
</comment>
<evidence type="ECO:0000256" key="6">
    <source>
        <dbReference type="SAM" id="Phobius"/>
    </source>
</evidence>
<comment type="caution">
    <text evidence="8">The sequence shown here is derived from an EMBL/GenBank/DDBJ whole genome shotgun (WGS) entry which is preliminary data.</text>
</comment>
<dbReference type="InterPro" id="IPR011990">
    <property type="entry name" value="TPR-like_helical_dom_sf"/>
</dbReference>
<sequence length="511" mass="55369">MTLGRTVWFFVKVAVVVAAAVWLADRPGHVSIDWLGYNIDLAVGTAMAVLVVFILLLYLLWRLWHILARAPSDFVLFRRNRRQAKGFRALTKGLVAVAAGDAAEAKRLARTAHGLLDHSPLTLLLAAQAAQMEGDEHAALRYFEALSKNPEAALLGLRGLTTAALKRGDEDAALTHAEAALHAHPHAEWAAETAHRLQVKFGKPAEESLKALVRAGAMSAKEGQHRRAVLLAERARLHLLPETHDADLDAGLRSAREALKLDSALVPARLILAHLLLRLGKKREATRLIEQDWDSNPHPLLARAYLEAEPGERPLDRMKRLERLQRQNPEHVETHRALGTAALAAGLWGEARRHLEKLVAAERAGGGLSHGTCRAMAALEDGERTDPKAVRPWLDAAAEAQPDPAWICSVCGHPGEAGPASGHWQAVCPHCAGIDTLRWQRPVLPTADILLVPSPSSAAEPAPEPTPLEIPQHAPEPTIPAQIPSPETGPAAEKRLETQLGPSVDAARLIN</sequence>
<accession>A0ABU0YM78</accession>
<evidence type="ECO:0000259" key="7">
    <source>
        <dbReference type="Pfam" id="PF07219"/>
    </source>
</evidence>
<organism evidence="8 9">
    <name type="scientific">Dongia sedimenti</name>
    <dbReference type="NCBI Taxonomy" id="3064282"/>
    <lineage>
        <taxon>Bacteria</taxon>
        <taxon>Pseudomonadati</taxon>
        <taxon>Pseudomonadota</taxon>
        <taxon>Alphaproteobacteria</taxon>
        <taxon>Rhodospirillales</taxon>
        <taxon>Dongiaceae</taxon>
        <taxon>Dongia</taxon>
    </lineage>
</organism>
<keyword evidence="3 6" id="KW-1133">Transmembrane helix</keyword>
<evidence type="ECO:0000256" key="3">
    <source>
        <dbReference type="ARBA" id="ARBA00022989"/>
    </source>
</evidence>
<evidence type="ECO:0000313" key="8">
    <source>
        <dbReference type="EMBL" id="MDQ7248836.1"/>
    </source>
</evidence>
<reference evidence="9" key="1">
    <citation type="submission" date="2023-08" db="EMBL/GenBank/DDBJ databases">
        <title>Rhodospirillaceae gen. nov., a novel taxon isolated from the Yangtze River Yuezi River estuary sludge.</title>
        <authorList>
            <person name="Ruan L."/>
        </authorList>
    </citation>
    <scope>NUCLEOTIDE SEQUENCE [LARGE SCALE GENOMIC DNA]</scope>
    <source>
        <strain evidence="9">R-7</strain>
    </source>
</reference>
<keyword evidence="2 6" id="KW-0812">Transmembrane</keyword>
<dbReference type="Pfam" id="PF07219">
    <property type="entry name" value="HemY_N"/>
    <property type="match status" value="1"/>
</dbReference>
<dbReference type="RefSeq" id="WP_379956317.1">
    <property type="nucleotide sequence ID" value="NZ_JAUYVI010000004.1"/>
</dbReference>
<evidence type="ECO:0000256" key="1">
    <source>
        <dbReference type="ARBA" id="ARBA00004370"/>
    </source>
</evidence>
<feature type="transmembrane region" description="Helical" evidence="6">
    <location>
        <begin position="7"/>
        <end position="24"/>
    </location>
</feature>
<feature type="transmembrane region" description="Helical" evidence="6">
    <location>
        <begin position="36"/>
        <end position="61"/>
    </location>
</feature>
<evidence type="ECO:0000313" key="9">
    <source>
        <dbReference type="Proteomes" id="UP001230156"/>
    </source>
</evidence>
<protein>
    <submittedName>
        <fullName evidence="8">Heme biosynthesis HemY N-terminal domain-containing protein</fullName>
    </submittedName>
</protein>
<feature type="region of interest" description="Disordered" evidence="5">
    <location>
        <begin position="454"/>
        <end position="511"/>
    </location>
</feature>
<dbReference type="Gene3D" id="1.25.40.10">
    <property type="entry name" value="Tetratricopeptide repeat domain"/>
    <property type="match status" value="1"/>
</dbReference>
<gene>
    <name evidence="8" type="ORF">Q8A70_14220</name>
</gene>
<proteinExistence type="predicted"/>
<dbReference type="InterPro" id="IPR010817">
    <property type="entry name" value="HemY_N"/>
</dbReference>
<evidence type="ECO:0000256" key="5">
    <source>
        <dbReference type="SAM" id="MobiDB-lite"/>
    </source>
</evidence>